<feature type="compositionally biased region" description="Basic and acidic residues" evidence="1">
    <location>
        <begin position="90"/>
        <end position="105"/>
    </location>
</feature>
<accession>A0A5J4VPY1</accession>
<dbReference type="EMBL" id="SNRW01005701">
    <property type="protein sequence ID" value="KAA6384561.1"/>
    <property type="molecule type" value="Genomic_DNA"/>
</dbReference>
<gene>
    <name evidence="2" type="ORF">EZS28_019911</name>
</gene>
<feature type="region of interest" description="Disordered" evidence="1">
    <location>
        <begin position="298"/>
        <end position="317"/>
    </location>
</feature>
<evidence type="ECO:0000313" key="2">
    <source>
        <dbReference type="EMBL" id="KAA6384561.1"/>
    </source>
</evidence>
<feature type="compositionally biased region" description="Basic and acidic residues" evidence="1">
    <location>
        <begin position="19"/>
        <end position="47"/>
    </location>
</feature>
<feature type="region of interest" description="Disordered" evidence="1">
    <location>
        <begin position="258"/>
        <end position="292"/>
    </location>
</feature>
<feature type="compositionally biased region" description="Polar residues" evidence="1">
    <location>
        <begin position="216"/>
        <end position="229"/>
    </location>
</feature>
<evidence type="ECO:0000313" key="3">
    <source>
        <dbReference type="Proteomes" id="UP000324800"/>
    </source>
</evidence>
<feature type="compositionally biased region" description="Polar residues" evidence="1">
    <location>
        <begin position="258"/>
        <end position="286"/>
    </location>
</feature>
<evidence type="ECO:0000256" key="1">
    <source>
        <dbReference type="SAM" id="MobiDB-lite"/>
    </source>
</evidence>
<dbReference type="Proteomes" id="UP000324800">
    <property type="component" value="Unassembled WGS sequence"/>
</dbReference>
<dbReference type="InterPro" id="IPR038071">
    <property type="entry name" value="UROD/MetE-like_sf"/>
</dbReference>
<feature type="compositionally biased region" description="Polar residues" evidence="1">
    <location>
        <begin position="107"/>
        <end position="123"/>
    </location>
</feature>
<dbReference type="PANTHER" id="PTHR43844">
    <property type="entry name" value="METHIONINE SYNTHASE"/>
    <property type="match status" value="1"/>
</dbReference>
<name>A0A5J4VPY1_9EUKA</name>
<dbReference type="AlphaFoldDB" id="A0A5J4VPY1"/>
<dbReference type="PANTHER" id="PTHR43844:SF1">
    <property type="entry name" value="METHIONINE SYNTHASE"/>
    <property type="match status" value="1"/>
</dbReference>
<dbReference type="SUPFAM" id="SSF51726">
    <property type="entry name" value="UROD/MetE-like"/>
    <property type="match status" value="1"/>
</dbReference>
<dbReference type="OrthoDB" id="7772923at2759"/>
<feature type="region of interest" description="Disordered" evidence="1">
    <location>
        <begin position="1"/>
        <end position="243"/>
    </location>
</feature>
<organism evidence="2 3">
    <name type="scientific">Streblomastix strix</name>
    <dbReference type="NCBI Taxonomy" id="222440"/>
    <lineage>
        <taxon>Eukaryota</taxon>
        <taxon>Metamonada</taxon>
        <taxon>Preaxostyla</taxon>
        <taxon>Oxymonadida</taxon>
        <taxon>Streblomastigidae</taxon>
        <taxon>Streblomastix</taxon>
    </lineage>
</organism>
<feature type="compositionally biased region" description="Basic and acidic residues" evidence="1">
    <location>
        <begin position="173"/>
        <end position="194"/>
    </location>
</feature>
<proteinExistence type="predicted"/>
<feature type="compositionally biased region" description="Basic residues" evidence="1">
    <location>
        <begin position="48"/>
        <end position="65"/>
    </location>
</feature>
<feature type="compositionally biased region" description="Basic residues" evidence="1">
    <location>
        <begin position="161"/>
        <end position="172"/>
    </location>
</feature>
<evidence type="ECO:0008006" key="4">
    <source>
        <dbReference type="Google" id="ProtNLM"/>
    </source>
</evidence>
<protein>
    <recommendedName>
        <fullName evidence="4">Cobalamin-independent methionine synthase MetE C-terminal/archaeal domain-containing protein</fullName>
    </recommendedName>
</protein>
<sequence length="370" mass="42890">MRKVQSTHTAAADLQMSKRIKDKDKDVDKNRDRYRKESQDEERERDRERRRKDKDKDKDKKKKKSKELETSQIEDVEEDKDDRGRVKKDKLKDKERNKKDRHLNEAHQATQIYTVDNGTTKITDTFGDIGSSEIGTSHTDQQLKEKNKKSRKHGHSSERDRKHRNHHRHHRRHIDDDKKEKQDNKNERVKKNETILRINDEDENDGNIISKHDLKNTSGQPSSKAQSNIKLPAPPPPLQPQESSSKYIVLLASSPNPLGSNATTSQQHGTRQSKSYNMNSNISGKKNNNEYDDVEKIKDKRRDHQKISQKGKTNSSQIHEAEKYIPIENLCLSTQCGFASGEQGNIITEEEQWAKIALVIRVAKKVWSDA</sequence>
<comment type="caution">
    <text evidence="2">The sequence shown here is derived from an EMBL/GenBank/DDBJ whole genome shotgun (WGS) entry which is preliminary data.</text>
</comment>
<dbReference type="Gene3D" id="3.20.20.210">
    <property type="match status" value="1"/>
</dbReference>
<reference evidence="2 3" key="1">
    <citation type="submission" date="2019-03" db="EMBL/GenBank/DDBJ databases">
        <title>Single cell metagenomics reveals metabolic interactions within the superorganism composed of flagellate Streblomastix strix and complex community of Bacteroidetes bacteria on its surface.</title>
        <authorList>
            <person name="Treitli S.C."/>
            <person name="Kolisko M."/>
            <person name="Husnik F."/>
            <person name="Keeling P."/>
            <person name="Hampl V."/>
        </authorList>
    </citation>
    <scope>NUCLEOTIDE SEQUENCE [LARGE SCALE GENOMIC DNA]</scope>
    <source>
        <strain evidence="2">ST1C</strain>
    </source>
</reference>